<accession>A0ABM8B8A3</accession>
<feature type="transmembrane region" description="Helical" evidence="1">
    <location>
        <begin position="6"/>
        <end position="28"/>
    </location>
</feature>
<reference evidence="2 3" key="1">
    <citation type="journal article" date="2023" name="Microbiol. Spectr.">
        <title>Symbiosis of Carpenter Bees with Uncharacterized Lactic Acid Bacteria Showing NAD Auxotrophy.</title>
        <authorList>
            <person name="Kawasaki S."/>
            <person name="Ozawa K."/>
            <person name="Mori T."/>
            <person name="Yamamoto A."/>
            <person name="Ito M."/>
            <person name="Ohkuma M."/>
            <person name="Sakamoto M."/>
            <person name="Matsutani M."/>
        </authorList>
    </citation>
    <scope>NUCLEOTIDE SEQUENCE [LARGE SCALE GENOMIC DNA]</scope>
    <source>
        <strain evidence="2 3">Kim37-2</strain>
    </source>
</reference>
<sequence>MGTAASAIISFTILIPLSLLFIAELTHLRFLSRYPSIRFTAPRLCPFHASASFTILGTFA</sequence>
<evidence type="ECO:0000313" key="2">
    <source>
        <dbReference type="EMBL" id="BDR53098.1"/>
    </source>
</evidence>
<gene>
    <name evidence="2" type="ORF">KIM372_10050</name>
</gene>
<keyword evidence="1" id="KW-1133">Transmembrane helix</keyword>
<keyword evidence="1" id="KW-0812">Transmembrane</keyword>
<keyword evidence="3" id="KW-1185">Reference proteome</keyword>
<proteinExistence type="predicted"/>
<name>A0ABM8B8A3_9BIFI</name>
<dbReference type="EMBL" id="AP026798">
    <property type="protein sequence ID" value="BDR53098.1"/>
    <property type="molecule type" value="Genomic_DNA"/>
</dbReference>
<keyword evidence="1" id="KW-0472">Membrane</keyword>
<evidence type="ECO:0000256" key="1">
    <source>
        <dbReference type="SAM" id="Phobius"/>
    </source>
</evidence>
<organism evidence="2 3">
    <name type="scientific">Bombiscardovia nodaiensis</name>
    <dbReference type="NCBI Taxonomy" id="2932181"/>
    <lineage>
        <taxon>Bacteria</taxon>
        <taxon>Bacillati</taxon>
        <taxon>Actinomycetota</taxon>
        <taxon>Actinomycetes</taxon>
        <taxon>Bifidobacteriales</taxon>
        <taxon>Bifidobacteriaceae</taxon>
        <taxon>Bombiscardovia</taxon>
    </lineage>
</organism>
<dbReference type="Proteomes" id="UP001321766">
    <property type="component" value="Chromosome"/>
</dbReference>
<protein>
    <submittedName>
        <fullName evidence="2">Uncharacterized protein</fullName>
    </submittedName>
</protein>
<evidence type="ECO:0000313" key="3">
    <source>
        <dbReference type="Proteomes" id="UP001321766"/>
    </source>
</evidence>